<dbReference type="Proteomes" id="UP001595557">
    <property type="component" value="Unassembled WGS sequence"/>
</dbReference>
<organism evidence="1 2">
    <name type="scientific">Paracoccus fontiphilus</name>
    <dbReference type="NCBI Taxonomy" id="1815556"/>
    <lineage>
        <taxon>Bacteria</taxon>
        <taxon>Pseudomonadati</taxon>
        <taxon>Pseudomonadota</taxon>
        <taxon>Alphaproteobacteria</taxon>
        <taxon>Rhodobacterales</taxon>
        <taxon>Paracoccaceae</taxon>
        <taxon>Paracoccus</taxon>
    </lineage>
</organism>
<reference evidence="2" key="1">
    <citation type="journal article" date="2019" name="Int. J. Syst. Evol. Microbiol.">
        <title>The Global Catalogue of Microorganisms (GCM) 10K type strain sequencing project: providing services to taxonomists for standard genome sequencing and annotation.</title>
        <authorList>
            <consortium name="The Broad Institute Genomics Platform"/>
            <consortium name="The Broad Institute Genome Sequencing Center for Infectious Disease"/>
            <person name="Wu L."/>
            <person name="Ma J."/>
        </authorList>
    </citation>
    <scope>NUCLEOTIDE SEQUENCE [LARGE SCALE GENOMIC DNA]</scope>
    <source>
        <strain evidence="2">KCTC 52239</strain>
    </source>
</reference>
<name>A0ABV7I8A8_9RHOB</name>
<accession>A0ABV7I8A8</accession>
<proteinExistence type="predicted"/>
<sequence length="46" mass="5131">MSVRVVILFLLVMVALALLRGRAFRRGLGRLLGIAPAARRSGRRRD</sequence>
<protein>
    <submittedName>
        <fullName evidence="1">Uncharacterized protein</fullName>
    </submittedName>
</protein>
<keyword evidence="2" id="KW-1185">Reference proteome</keyword>
<evidence type="ECO:0000313" key="1">
    <source>
        <dbReference type="EMBL" id="MFC3166874.1"/>
    </source>
</evidence>
<dbReference type="EMBL" id="JBHRTE010000007">
    <property type="protein sequence ID" value="MFC3166874.1"/>
    <property type="molecule type" value="Genomic_DNA"/>
</dbReference>
<gene>
    <name evidence="1" type="ORF">ACFOD7_02280</name>
</gene>
<comment type="caution">
    <text evidence="1">The sequence shown here is derived from an EMBL/GenBank/DDBJ whole genome shotgun (WGS) entry which is preliminary data.</text>
</comment>
<evidence type="ECO:0000313" key="2">
    <source>
        <dbReference type="Proteomes" id="UP001595557"/>
    </source>
</evidence>